<dbReference type="GO" id="GO:0016887">
    <property type="term" value="F:ATP hydrolysis activity"/>
    <property type="evidence" value="ECO:0007669"/>
    <property type="project" value="InterPro"/>
</dbReference>
<evidence type="ECO:0000313" key="3">
    <source>
        <dbReference type="EMBL" id="QLY34656.1"/>
    </source>
</evidence>
<dbReference type="InterPro" id="IPR027417">
    <property type="entry name" value="P-loop_NTPase"/>
</dbReference>
<name>A0A7D6VPN9_9NOCA</name>
<dbReference type="Pfam" id="PF00005">
    <property type="entry name" value="ABC_tran"/>
    <property type="match status" value="1"/>
</dbReference>
<evidence type="ECO:0000259" key="2">
    <source>
        <dbReference type="Pfam" id="PF00005"/>
    </source>
</evidence>
<accession>A0A7D6VPN9</accession>
<dbReference type="KEGG" id="nhu:H0264_24945"/>
<feature type="region of interest" description="Disordered" evidence="1">
    <location>
        <begin position="1"/>
        <end position="23"/>
    </location>
</feature>
<proteinExistence type="predicted"/>
<dbReference type="SUPFAM" id="SSF52540">
    <property type="entry name" value="P-loop containing nucleoside triphosphate hydrolases"/>
    <property type="match status" value="1"/>
</dbReference>
<reference evidence="3 4" key="1">
    <citation type="submission" date="2020-07" db="EMBL/GenBank/DDBJ databases">
        <authorList>
            <person name="Zhuang K."/>
            <person name="Ran Y."/>
        </authorList>
    </citation>
    <scope>NUCLEOTIDE SEQUENCE [LARGE SCALE GENOMIC DNA]</scope>
    <source>
        <strain evidence="3 4">WCH-YHL-001</strain>
    </source>
</reference>
<keyword evidence="3" id="KW-0547">Nucleotide-binding</keyword>
<organism evidence="3 4">
    <name type="scientific">Nocardia huaxiensis</name>
    <dbReference type="NCBI Taxonomy" id="2755382"/>
    <lineage>
        <taxon>Bacteria</taxon>
        <taxon>Bacillati</taxon>
        <taxon>Actinomycetota</taxon>
        <taxon>Actinomycetes</taxon>
        <taxon>Mycobacteriales</taxon>
        <taxon>Nocardiaceae</taxon>
        <taxon>Nocardia</taxon>
    </lineage>
</organism>
<evidence type="ECO:0000256" key="1">
    <source>
        <dbReference type="SAM" id="MobiDB-lite"/>
    </source>
</evidence>
<dbReference type="PANTHER" id="PTHR24220">
    <property type="entry name" value="IMPORT ATP-BINDING PROTEIN"/>
    <property type="match status" value="1"/>
</dbReference>
<dbReference type="Proteomes" id="UP000515512">
    <property type="component" value="Chromosome"/>
</dbReference>
<dbReference type="InterPro" id="IPR015854">
    <property type="entry name" value="ABC_transpr_LolD-like"/>
</dbReference>
<dbReference type="Gene3D" id="3.40.50.300">
    <property type="entry name" value="P-loop containing nucleotide triphosphate hydrolases"/>
    <property type="match status" value="1"/>
</dbReference>
<feature type="domain" description="ABC transporter" evidence="2">
    <location>
        <begin position="40"/>
        <end position="74"/>
    </location>
</feature>
<dbReference type="GO" id="GO:0022857">
    <property type="term" value="F:transmembrane transporter activity"/>
    <property type="evidence" value="ECO:0007669"/>
    <property type="project" value="TreeGrafter"/>
</dbReference>
<dbReference type="PANTHER" id="PTHR24220:SF364">
    <property type="entry name" value="FLUOROQUINOLONES EXPORT ATP-BINDING PROTEIN RV2688C"/>
    <property type="match status" value="1"/>
</dbReference>
<protein>
    <submittedName>
        <fullName evidence="3">ATP-binding cassette domain-containing protein</fullName>
    </submittedName>
</protein>
<keyword evidence="4" id="KW-1185">Reference proteome</keyword>
<evidence type="ECO:0000313" key="4">
    <source>
        <dbReference type="Proteomes" id="UP000515512"/>
    </source>
</evidence>
<dbReference type="InterPro" id="IPR003439">
    <property type="entry name" value="ABC_transporter-like_ATP-bd"/>
</dbReference>
<dbReference type="EMBL" id="CP059399">
    <property type="protein sequence ID" value="QLY34656.1"/>
    <property type="molecule type" value="Genomic_DNA"/>
</dbReference>
<gene>
    <name evidence="3" type="ORF">H0264_24945</name>
</gene>
<keyword evidence="3" id="KW-0067">ATP-binding</keyword>
<dbReference type="AlphaFoldDB" id="A0A7D6VPN9"/>
<dbReference type="GO" id="GO:0005524">
    <property type="term" value="F:ATP binding"/>
    <property type="evidence" value="ECO:0007669"/>
    <property type="project" value="UniProtKB-KW"/>
</dbReference>
<dbReference type="GO" id="GO:0005886">
    <property type="term" value="C:plasma membrane"/>
    <property type="evidence" value="ECO:0007669"/>
    <property type="project" value="TreeGrafter"/>
</dbReference>
<sequence length="85" mass="9023">MVRHRPPGAVLPRARRHGAERGGAVVRPAATALGGVVTRSNRAFAQLSGGQRQRLFVALALRSAPEVVFLDEMTTGLDPAARRVA</sequence>